<evidence type="ECO:0000256" key="2">
    <source>
        <dbReference type="ARBA" id="ARBA00004651"/>
    </source>
</evidence>
<feature type="region of interest" description="Disordered" evidence="9">
    <location>
        <begin position="139"/>
        <end position="180"/>
    </location>
</feature>
<evidence type="ECO:0000313" key="11">
    <source>
        <dbReference type="EMBL" id="ETS79726.1"/>
    </source>
</evidence>
<keyword evidence="12" id="KW-1185">Reference proteome</keyword>
<feature type="transmembrane region" description="Helical" evidence="10">
    <location>
        <begin position="415"/>
        <end position="434"/>
    </location>
</feature>
<keyword evidence="6 10" id="KW-0472">Membrane</keyword>
<feature type="compositionally biased region" description="Low complexity" evidence="9">
    <location>
        <begin position="1"/>
        <end position="16"/>
    </location>
</feature>
<feature type="transmembrane region" description="Helical" evidence="10">
    <location>
        <begin position="183"/>
        <end position="203"/>
    </location>
</feature>
<name>W3X3L6_PESFW</name>
<evidence type="ECO:0008006" key="13">
    <source>
        <dbReference type="Google" id="ProtNLM"/>
    </source>
</evidence>
<sequence length="551" mass="59800">MPQSWSSSSRKTNGSSNRDHELSSIPETWRDLSEIEAPAPVQNPDESAEAEYKSLEDEVSSQRRQSCRSQGEQDSSRGFQGRLSEHMVGSGQSLRWSDDVADAEEGYTAPPEVANLTEAIPDAVVDNPQEDHRYSHHSLEEELGQTQAAETPTSRRFSRVGRSPSQEPPPSQNRETPTRKGRVATGIYLFSHLVFFSILGTLARLGLTALTTYPTDVIRYGSIWPNFAGTFIIGFLSEGAELWHHPAASRSIARPAIHNSKESLSPGHDTAQSGESVEAAMPAVNKPNVPIPLHIGLATGFCGSLTSFSAFMRDCFDALSGILVSSSSQPSPGRDFMSVAAVFITTLGLCAAALKAGAHTAILLKMLDKRFPRRLVHWADRIVLVLGTGCWAAAIIMCVVPPDRFRAPETWRGEALFAIAFAPVGCLLRFILSIKLNARIVGFPLGTFCVNMLGTLILSVVWDLQRIPKENMAIAIGTNLLSCQVLQGIEDGFCGCLTTVSTFILELNSLRRRHAYCYGVASLLTGLAVVVTIMGSLKWTVGLSQPVCTSL</sequence>
<feature type="compositionally biased region" description="Polar residues" evidence="9">
    <location>
        <begin position="144"/>
        <end position="155"/>
    </location>
</feature>
<comment type="subcellular location">
    <subcellularLocation>
        <location evidence="2">Cell membrane</location>
        <topology evidence="2">Multi-pass membrane protein</topology>
    </subcellularLocation>
</comment>
<evidence type="ECO:0000256" key="7">
    <source>
        <dbReference type="ARBA" id="ARBA00035120"/>
    </source>
</evidence>
<comment type="function">
    <text evidence="1">Fluoride channel required for the rapid expulsion of cytoplasmic fluoride.</text>
</comment>
<dbReference type="OrthoDB" id="409792at2759"/>
<dbReference type="GO" id="GO:0005886">
    <property type="term" value="C:plasma membrane"/>
    <property type="evidence" value="ECO:0007669"/>
    <property type="project" value="UniProtKB-SubCell"/>
</dbReference>
<evidence type="ECO:0000256" key="4">
    <source>
        <dbReference type="ARBA" id="ARBA00022692"/>
    </source>
</evidence>
<accession>W3X3L6</accession>
<evidence type="ECO:0000256" key="6">
    <source>
        <dbReference type="ARBA" id="ARBA00023136"/>
    </source>
</evidence>
<gene>
    <name evidence="11" type="ORF">PFICI_09579</name>
</gene>
<feature type="transmembrane region" description="Helical" evidence="10">
    <location>
        <begin position="440"/>
        <end position="462"/>
    </location>
</feature>
<dbReference type="InParanoid" id="W3X3L6"/>
<keyword evidence="3" id="KW-1003">Cell membrane</keyword>
<dbReference type="Proteomes" id="UP000030651">
    <property type="component" value="Unassembled WGS sequence"/>
</dbReference>
<dbReference type="InterPro" id="IPR003691">
    <property type="entry name" value="FluC"/>
</dbReference>
<dbReference type="GO" id="GO:1903425">
    <property type="term" value="F:fluoride transmembrane transporter activity"/>
    <property type="evidence" value="ECO:0007669"/>
    <property type="project" value="TreeGrafter"/>
</dbReference>
<evidence type="ECO:0000256" key="9">
    <source>
        <dbReference type="SAM" id="MobiDB-lite"/>
    </source>
</evidence>
<organism evidence="11 12">
    <name type="scientific">Pestalotiopsis fici (strain W106-1 / CGMCC3.15140)</name>
    <dbReference type="NCBI Taxonomy" id="1229662"/>
    <lineage>
        <taxon>Eukaryota</taxon>
        <taxon>Fungi</taxon>
        <taxon>Dikarya</taxon>
        <taxon>Ascomycota</taxon>
        <taxon>Pezizomycotina</taxon>
        <taxon>Sordariomycetes</taxon>
        <taxon>Xylariomycetidae</taxon>
        <taxon>Amphisphaeriales</taxon>
        <taxon>Sporocadaceae</taxon>
        <taxon>Pestalotiopsis</taxon>
    </lineage>
</organism>
<keyword evidence="5 10" id="KW-1133">Transmembrane helix</keyword>
<dbReference type="GeneID" id="19274592"/>
<evidence type="ECO:0000313" key="12">
    <source>
        <dbReference type="Proteomes" id="UP000030651"/>
    </source>
</evidence>
<feature type="transmembrane region" description="Helical" evidence="10">
    <location>
        <begin position="223"/>
        <end position="244"/>
    </location>
</feature>
<feature type="transmembrane region" description="Helical" evidence="10">
    <location>
        <begin position="382"/>
        <end position="403"/>
    </location>
</feature>
<evidence type="ECO:0000256" key="1">
    <source>
        <dbReference type="ARBA" id="ARBA00002598"/>
    </source>
</evidence>
<dbReference type="KEGG" id="pfy:PFICI_09579"/>
<feature type="transmembrane region" description="Helical" evidence="10">
    <location>
        <begin position="336"/>
        <end position="362"/>
    </location>
</feature>
<feature type="compositionally biased region" description="Basic and acidic residues" evidence="9">
    <location>
        <begin position="17"/>
        <end position="33"/>
    </location>
</feature>
<dbReference type="STRING" id="1229662.W3X3L6"/>
<feature type="transmembrane region" description="Helical" evidence="10">
    <location>
        <begin position="515"/>
        <end position="537"/>
    </location>
</feature>
<dbReference type="Pfam" id="PF02537">
    <property type="entry name" value="CRCB"/>
    <property type="match status" value="2"/>
</dbReference>
<dbReference type="FunCoup" id="W3X3L6">
    <property type="interactions" value="129"/>
</dbReference>
<protein>
    <recommendedName>
        <fullName evidence="13">Fluoride export protein 1</fullName>
    </recommendedName>
</protein>
<dbReference type="OMA" id="WPNFAGT"/>
<evidence type="ECO:0000256" key="3">
    <source>
        <dbReference type="ARBA" id="ARBA00022475"/>
    </source>
</evidence>
<dbReference type="PANTHER" id="PTHR28259">
    <property type="entry name" value="FLUORIDE EXPORT PROTEIN 1-RELATED"/>
    <property type="match status" value="1"/>
</dbReference>
<evidence type="ECO:0000256" key="10">
    <source>
        <dbReference type="SAM" id="Phobius"/>
    </source>
</evidence>
<proteinExistence type="inferred from homology"/>
<comment type="catalytic activity">
    <reaction evidence="8">
        <text>fluoride(in) = fluoride(out)</text>
        <dbReference type="Rhea" id="RHEA:76159"/>
        <dbReference type="ChEBI" id="CHEBI:17051"/>
    </reaction>
    <physiologicalReaction direction="left-to-right" evidence="8">
        <dbReference type="Rhea" id="RHEA:76160"/>
    </physiologicalReaction>
</comment>
<dbReference type="PANTHER" id="PTHR28259:SF1">
    <property type="entry name" value="FLUORIDE EXPORT PROTEIN 1-RELATED"/>
    <property type="match status" value="1"/>
</dbReference>
<dbReference type="RefSeq" id="XP_007836351.1">
    <property type="nucleotide sequence ID" value="XM_007838160.1"/>
</dbReference>
<keyword evidence="4 10" id="KW-0812">Transmembrane</keyword>
<dbReference type="AlphaFoldDB" id="W3X3L6"/>
<feature type="region of interest" description="Disordered" evidence="9">
    <location>
        <begin position="1"/>
        <end position="100"/>
    </location>
</feature>
<dbReference type="EMBL" id="KI912114">
    <property type="protein sequence ID" value="ETS79726.1"/>
    <property type="molecule type" value="Genomic_DNA"/>
</dbReference>
<evidence type="ECO:0000256" key="5">
    <source>
        <dbReference type="ARBA" id="ARBA00022989"/>
    </source>
</evidence>
<reference evidence="12" key="1">
    <citation type="journal article" date="2015" name="BMC Genomics">
        <title>Genomic and transcriptomic analysis of the endophytic fungus Pestalotiopsis fici reveals its lifestyle and high potential for synthesis of natural products.</title>
        <authorList>
            <person name="Wang X."/>
            <person name="Zhang X."/>
            <person name="Liu L."/>
            <person name="Xiang M."/>
            <person name="Wang W."/>
            <person name="Sun X."/>
            <person name="Che Y."/>
            <person name="Guo L."/>
            <person name="Liu G."/>
            <person name="Guo L."/>
            <person name="Wang C."/>
            <person name="Yin W.B."/>
            <person name="Stadler M."/>
            <person name="Zhang X."/>
            <person name="Liu X."/>
        </authorList>
    </citation>
    <scope>NUCLEOTIDE SEQUENCE [LARGE SCALE GENOMIC DNA]</scope>
    <source>
        <strain evidence="12">W106-1 / CGMCC3.15140</strain>
    </source>
</reference>
<evidence type="ECO:0000256" key="8">
    <source>
        <dbReference type="ARBA" id="ARBA00035585"/>
    </source>
</evidence>
<dbReference type="eggNOG" id="ENOG502QT5F">
    <property type="taxonomic scope" value="Eukaryota"/>
</dbReference>
<dbReference type="HOGENOM" id="CLU_030507_0_0_1"/>
<comment type="similarity">
    <text evidence="7">Belongs to the fluoride channel Fluc/FEX (TC 1.A.43) family.</text>
</comment>